<dbReference type="AlphaFoldDB" id="A0A0N1HZB4"/>
<name>A0A0N1HZB4_LEPSE</name>
<evidence type="ECO:0000256" key="1">
    <source>
        <dbReference type="SAM" id="MobiDB-lite"/>
    </source>
</evidence>
<comment type="caution">
    <text evidence="2">The sequence shown here is derived from an EMBL/GenBank/DDBJ whole genome shotgun (WGS) entry which is preliminary data.</text>
</comment>
<dbReference type="VEuPathDB" id="TriTrypDB:Lsey_0388_0070"/>
<organism evidence="2 3">
    <name type="scientific">Leptomonas seymouri</name>
    <dbReference type="NCBI Taxonomy" id="5684"/>
    <lineage>
        <taxon>Eukaryota</taxon>
        <taxon>Discoba</taxon>
        <taxon>Euglenozoa</taxon>
        <taxon>Kinetoplastea</taxon>
        <taxon>Metakinetoplastina</taxon>
        <taxon>Trypanosomatida</taxon>
        <taxon>Trypanosomatidae</taxon>
        <taxon>Leishmaniinae</taxon>
        <taxon>Leptomonas</taxon>
    </lineage>
</organism>
<protein>
    <submittedName>
        <fullName evidence="2">Uncharacterized protein</fullName>
    </submittedName>
</protein>
<evidence type="ECO:0000313" key="3">
    <source>
        <dbReference type="Proteomes" id="UP000038009"/>
    </source>
</evidence>
<accession>A0A0N1HZB4</accession>
<sequence length="92" mass="9621">MVVMGRVAPAVPPSTLEPGAITPLGMPGPSAALPQQGNYVYGTPITVPPLHYGNDYGSSVYYTRCDYSDDVSAFSAPSTTTSANSRKDDGHQ</sequence>
<dbReference type="EMBL" id="LJSK01000388">
    <property type="protein sequence ID" value="KPI83363.1"/>
    <property type="molecule type" value="Genomic_DNA"/>
</dbReference>
<feature type="region of interest" description="Disordered" evidence="1">
    <location>
        <begin position="73"/>
        <end position="92"/>
    </location>
</feature>
<feature type="compositionally biased region" description="Low complexity" evidence="1">
    <location>
        <begin position="73"/>
        <end position="84"/>
    </location>
</feature>
<keyword evidence="3" id="KW-1185">Reference proteome</keyword>
<dbReference type="Proteomes" id="UP000038009">
    <property type="component" value="Unassembled WGS sequence"/>
</dbReference>
<gene>
    <name evidence="2" type="ORF">ABL78_7611</name>
</gene>
<reference evidence="2 3" key="1">
    <citation type="journal article" date="2015" name="PLoS Pathog.">
        <title>Leptomonas seymouri: Adaptations to the Dixenous Life Cycle Analyzed by Genome Sequencing, Transcriptome Profiling and Co-infection with Leishmania donovani.</title>
        <authorList>
            <person name="Kraeva N."/>
            <person name="Butenko A."/>
            <person name="Hlavacova J."/>
            <person name="Kostygov A."/>
            <person name="Myskova J."/>
            <person name="Grybchuk D."/>
            <person name="Lestinova T."/>
            <person name="Votypka J."/>
            <person name="Volf P."/>
            <person name="Opperdoes F."/>
            <person name="Flegontov P."/>
            <person name="Lukes J."/>
            <person name="Yurchenko V."/>
        </authorList>
    </citation>
    <scope>NUCLEOTIDE SEQUENCE [LARGE SCALE GENOMIC DNA]</scope>
    <source>
        <strain evidence="2 3">ATCC 30220</strain>
    </source>
</reference>
<evidence type="ECO:0000313" key="2">
    <source>
        <dbReference type="EMBL" id="KPI83363.1"/>
    </source>
</evidence>
<proteinExistence type="predicted"/>